<protein>
    <submittedName>
        <fullName evidence="1">CLUMA_CG010692, isoform A</fullName>
    </submittedName>
</protein>
<sequence length="80" mass="9769">MNQAYIVATMFQHSQHKTRINFSDQTLVRRYLNNFVTFRLFPSHRQHPLILNNNLREKNCPLRELLMCQREKEKEKRVTP</sequence>
<evidence type="ECO:0000313" key="1">
    <source>
        <dbReference type="EMBL" id="CRK97297.1"/>
    </source>
</evidence>
<gene>
    <name evidence="1" type="ORF">CLUMA_CG010692</name>
</gene>
<accession>A0A1J1IFR5</accession>
<dbReference type="EMBL" id="CVRI01000047">
    <property type="protein sequence ID" value="CRK97297.1"/>
    <property type="molecule type" value="Genomic_DNA"/>
</dbReference>
<reference evidence="1 2" key="1">
    <citation type="submission" date="2015-04" db="EMBL/GenBank/DDBJ databases">
        <authorList>
            <person name="Syromyatnikov M.Y."/>
            <person name="Popov V.N."/>
        </authorList>
    </citation>
    <scope>NUCLEOTIDE SEQUENCE [LARGE SCALE GENOMIC DNA]</scope>
</reference>
<dbReference type="Proteomes" id="UP000183832">
    <property type="component" value="Unassembled WGS sequence"/>
</dbReference>
<keyword evidence="2" id="KW-1185">Reference proteome</keyword>
<dbReference type="AlphaFoldDB" id="A0A1J1IFR5"/>
<name>A0A1J1IFR5_9DIPT</name>
<organism evidence="1 2">
    <name type="scientific">Clunio marinus</name>
    <dbReference type="NCBI Taxonomy" id="568069"/>
    <lineage>
        <taxon>Eukaryota</taxon>
        <taxon>Metazoa</taxon>
        <taxon>Ecdysozoa</taxon>
        <taxon>Arthropoda</taxon>
        <taxon>Hexapoda</taxon>
        <taxon>Insecta</taxon>
        <taxon>Pterygota</taxon>
        <taxon>Neoptera</taxon>
        <taxon>Endopterygota</taxon>
        <taxon>Diptera</taxon>
        <taxon>Nematocera</taxon>
        <taxon>Chironomoidea</taxon>
        <taxon>Chironomidae</taxon>
        <taxon>Clunio</taxon>
    </lineage>
</organism>
<proteinExistence type="predicted"/>
<evidence type="ECO:0000313" key="2">
    <source>
        <dbReference type="Proteomes" id="UP000183832"/>
    </source>
</evidence>